<dbReference type="AlphaFoldDB" id="A0AAD5LNL9"/>
<dbReference type="InterPro" id="IPR011989">
    <property type="entry name" value="ARM-like"/>
</dbReference>
<comment type="caution">
    <text evidence="2">The sequence shown here is derived from an EMBL/GenBank/DDBJ whole genome shotgun (WGS) entry which is preliminary data.</text>
</comment>
<accession>A0AAD5LNL9</accession>
<proteinExistence type="predicted"/>
<gene>
    <name evidence="2" type="ORF">P43SY_009037</name>
</gene>
<evidence type="ECO:0000313" key="2">
    <source>
        <dbReference type="EMBL" id="KAJ0407700.1"/>
    </source>
</evidence>
<dbReference type="Gene3D" id="1.25.10.10">
    <property type="entry name" value="Leucine-rich Repeat Variant"/>
    <property type="match status" value="1"/>
</dbReference>
<dbReference type="InterPro" id="IPR046852">
    <property type="entry name" value="Neurobeachin_a-sol"/>
</dbReference>
<feature type="domain" description="Neurobeachin alpha-solenoid region" evidence="1">
    <location>
        <begin position="50"/>
        <end position="159"/>
    </location>
</feature>
<keyword evidence="3" id="KW-1185">Reference proteome</keyword>
<evidence type="ECO:0000259" key="1">
    <source>
        <dbReference type="Pfam" id="PF20425"/>
    </source>
</evidence>
<name>A0AAD5LNL9_PYTIN</name>
<sequence>MLQRRRSTFTVGMEVAGWAAISTPPTDVTVTSFLSDLLGGQEYGEAEAVKLSIQNPGALRVLFRHIIGAMDEATQVQALDALINLVRSSCGNVEACLSFGLQNEILVFLRERGLFADPSVSNQVLKKILRLFLYLANHSVSSEDIRSMLAVFRSPRMLHEDPDDQAVSYYVSTLEMIARDSFGPSSFFDMSGDYSGLILPVMESFPSTGYTFCAWLKFELLPETAAPLFMFCGKTDVGIMCSTKLDKHGAAIYKRS</sequence>
<evidence type="ECO:0000313" key="3">
    <source>
        <dbReference type="Proteomes" id="UP001209570"/>
    </source>
</evidence>
<dbReference type="EMBL" id="JAKCXM010000018">
    <property type="protein sequence ID" value="KAJ0407700.1"/>
    <property type="molecule type" value="Genomic_DNA"/>
</dbReference>
<organism evidence="2 3">
    <name type="scientific">Pythium insidiosum</name>
    <name type="common">Pythiosis disease agent</name>
    <dbReference type="NCBI Taxonomy" id="114742"/>
    <lineage>
        <taxon>Eukaryota</taxon>
        <taxon>Sar</taxon>
        <taxon>Stramenopiles</taxon>
        <taxon>Oomycota</taxon>
        <taxon>Peronosporomycetes</taxon>
        <taxon>Pythiales</taxon>
        <taxon>Pythiaceae</taxon>
        <taxon>Pythium</taxon>
    </lineage>
</organism>
<reference evidence="2" key="1">
    <citation type="submission" date="2021-12" db="EMBL/GenBank/DDBJ databases">
        <title>Prjna785345.</title>
        <authorList>
            <person name="Rujirawat T."/>
            <person name="Krajaejun T."/>
        </authorList>
    </citation>
    <scope>NUCLEOTIDE SEQUENCE</scope>
    <source>
        <strain evidence="2">Pi057C3</strain>
    </source>
</reference>
<dbReference type="InterPro" id="IPR050865">
    <property type="entry name" value="BEACH_Domain"/>
</dbReference>
<dbReference type="Proteomes" id="UP001209570">
    <property type="component" value="Unassembled WGS sequence"/>
</dbReference>
<dbReference type="PANTHER" id="PTHR13743:SF163">
    <property type="entry name" value="BEACH DOMAIN-CONTAINING PROTEIN"/>
    <property type="match status" value="1"/>
</dbReference>
<dbReference type="PANTHER" id="PTHR13743">
    <property type="entry name" value="BEIGE/BEACH-RELATED"/>
    <property type="match status" value="1"/>
</dbReference>
<dbReference type="Pfam" id="PF20425">
    <property type="entry name" value="Neurobeachin"/>
    <property type="match status" value="1"/>
</dbReference>
<protein>
    <recommendedName>
        <fullName evidence="1">Neurobeachin alpha-solenoid region domain-containing protein</fullName>
    </recommendedName>
</protein>